<gene>
    <name evidence="1" type="ORF">T05_4935</name>
</gene>
<dbReference type="Proteomes" id="UP000055048">
    <property type="component" value="Unassembled WGS sequence"/>
</dbReference>
<organism evidence="1 2">
    <name type="scientific">Trichinella murrelli</name>
    <dbReference type="NCBI Taxonomy" id="144512"/>
    <lineage>
        <taxon>Eukaryota</taxon>
        <taxon>Metazoa</taxon>
        <taxon>Ecdysozoa</taxon>
        <taxon>Nematoda</taxon>
        <taxon>Enoplea</taxon>
        <taxon>Dorylaimia</taxon>
        <taxon>Trichinellida</taxon>
        <taxon>Trichinellidae</taxon>
        <taxon>Trichinella</taxon>
    </lineage>
</organism>
<evidence type="ECO:0000313" key="1">
    <source>
        <dbReference type="EMBL" id="KRX49021.1"/>
    </source>
</evidence>
<comment type="caution">
    <text evidence="1">The sequence shown here is derived from an EMBL/GenBank/DDBJ whole genome shotgun (WGS) entry which is preliminary data.</text>
</comment>
<dbReference type="AlphaFoldDB" id="A0A0V0UD23"/>
<sequence>MCIAFDDVIFQKDTDKDYDILQKLDPGQIDWPINKIVLDLFFRLYVFMSNFPLFSRMPLCCLNGKKQKLLQIFIILCRTLVSLPIPLQCFCPEIFMLLFFAIHNCTLSTERGSCYTTIVKYCKIPTQSVKERQFLKWFEKQNK</sequence>
<name>A0A0V0UD23_9BILA</name>
<proteinExistence type="predicted"/>
<protein>
    <submittedName>
        <fullName evidence="1">Uncharacterized protein</fullName>
    </submittedName>
</protein>
<reference evidence="1 2" key="1">
    <citation type="submission" date="2015-01" db="EMBL/GenBank/DDBJ databases">
        <title>Evolution of Trichinella species and genotypes.</title>
        <authorList>
            <person name="Korhonen P.K."/>
            <person name="Edoardo P."/>
            <person name="Giuseppe L.R."/>
            <person name="Gasser R.B."/>
        </authorList>
    </citation>
    <scope>NUCLEOTIDE SEQUENCE [LARGE SCALE GENOMIC DNA]</scope>
    <source>
        <strain evidence="1">ISS417</strain>
    </source>
</reference>
<evidence type="ECO:0000313" key="2">
    <source>
        <dbReference type="Proteomes" id="UP000055048"/>
    </source>
</evidence>
<keyword evidence="2" id="KW-1185">Reference proteome</keyword>
<accession>A0A0V0UD23</accession>
<dbReference type="EMBL" id="JYDJ01000021">
    <property type="protein sequence ID" value="KRX49021.1"/>
    <property type="molecule type" value="Genomic_DNA"/>
</dbReference>